<evidence type="ECO:0000256" key="7">
    <source>
        <dbReference type="SAM" id="Phobius"/>
    </source>
</evidence>
<dbReference type="GO" id="GO:0005576">
    <property type="term" value="C:extracellular region"/>
    <property type="evidence" value="ECO:0007669"/>
    <property type="project" value="UniProtKB-SubCell"/>
</dbReference>
<evidence type="ECO:0000256" key="2">
    <source>
        <dbReference type="ARBA" id="ARBA00010905"/>
    </source>
</evidence>
<evidence type="ECO:0000313" key="9">
    <source>
        <dbReference type="Proteomes" id="UP001318040"/>
    </source>
</evidence>
<dbReference type="AlphaFoldDB" id="A0AAJ7U232"/>
<dbReference type="GeneID" id="116952822"/>
<organism evidence="9 10">
    <name type="scientific">Petromyzon marinus</name>
    <name type="common">Sea lamprey</name>
    <dbReference type="NCBI Taxonomy" id="7757"/>
    <lineage>
        <taxon>Eukaryota</taxon>
        <taxon>Metazoa</taxon>
        <taxon>Chordata</taxon>
        <taxon>Craniata</taxon>
        <taxon>Vertebrata</taxon>
        <taxon>Cyclostomata</taxon>
        <taxon>Hyperoartia</taxon>
        <taxon>Petromyzontiformes</taxon>
        <taxon>Petromyzontidae</taxon>
        <taxon>Petromyzon</taxon>
    </lineage>
</organism>
<keyword evidence="7" id="KW-1133">Transmembrane helix</keyword>
<dbReference type="PANTHER" id="PTHR14592">
    <property type="entry name" value="UNCHARACTERIZED FAM3"/>
    <property type="match status" value="1"/>
</dbReference>
<name>A0AAJ7U232_PETMA</name>
<dbReference type="CDD" id="cd13940">
    <property type="entry name" value="ILEI_FAM3C"/>
    <property type="match status" value="1"/>
</dbReference>
<keyword evidence="7" id="KW-0472">Membrane</keyword>
<reference evidence="10" key="1">
    <citation type="submission" date="2025-08" db="UniProtKB">
        <authorList>
            <consortium name="RefSeq"/>
        </authorList>
    </citation>
    <scope>IDENTIFICATION</scope>
    <source>
        <tissue evidence="10">Sperm</tissue>
    </source>
</reference>
<accession>A0AAJ7U232</accession>
<evidence type="ECO:0000259" key="8">
    <source>
        <dbReference type="Pfam" id="PF15711"/>
    </source>
</evidence>
<keyword evidence="5" id="KW-0430">Lectin</keyword>
<evidence type="ECO:0000256" key="1">
    <source>
        <dbReference type="ARBA" id="ARBA00004613"/>
    </source>
</evidence>
<evidence type="ECO:0000313" key="10">
    <source>
        <dbReference type="RefSeq" id="XP_032828403.1"/>
    </source>
</evidence>
<feature type="domain" description="ILEI/PANDER" evidence="8">
    <location>
        <begin position="101"/>
        <end position="188"/>
    </location>
</feature>
<gene>
    <name evidence="10" type="primary">LOC116952822</name>
</gene>
<dbReference type="PROSITE" id="PS52031">
    <property type="entry name" value="GG_LECTIN"/>
    <property type="match status" value="1"/>
</dbReference>
<dbReference type="InterPro" id="IPR039220">
    <property type="entry name" value="FAM3"/>
</dbReference>
<evidence type="ECO:0000256" key="5">
    <source>
        <dbReference type="ARBA" id="ARBA00022734"/>
    </source>
</evidence>
<keyword evidence="3" id="KW-0964">Secreted</keyword>
<comment type="subcellular location">
    <subcellularLocation>
        <location evidence="1">Secreted</location>
    </subcellularLocation>
</comment>
<protein>
    <submittedName>
        <fullName evidence="10">Protein FAM3C-like isoform X2</fullName>
    </submittedName>
</protein>
<keyword evidence="7" id="KW-0812">Transmembrane</keyword>
<keyword evidence="9" id="KW-1185">Reference proteome</keyword>
<sequence length="226" mass="25075">MMRLRGVVRLAMVTTTVLLMWYMATQLLDIRLEASFRRDQVTSQSTNGTPRPVRFKCGLTEPCPDKHFSFRVVSGSASIVGPKICFEDVVLMSSIKNNVGRGLNFAVVNGVTGALLDVRTFDMWAGDVEELLKFLRTIQRGSIVLVATFDDGATKLSVEARQLLSHLGSTAVNSLAFRDSWVFVGAQGIYAKSPFELHVRNNQDTNKYEGWPEALELEGCVPVKEN</sequence>
<evidence type="ECO:0000256" key="3">
    <source>
        <dbReference type="ARBA" id="ARBA00022525"/>
    </source>
</evidence>
<evidence type="ECO:0000256" key="6">
    <source>
        <dbReference type="ARBA" id="ARBA00023157"/>
    </source>
</evidence>
<dbReference type="RefSeq" id="XP_032828403.1">
    <property type="nucleotide sequence ID" value="XM_032972512.1"/>
</dbReference>
<evidence type="ECO:0000256" key="4">
    <source>
        <dbReference type="ARBA" id="ARBA00022729"/>
    </source>
</evidence>
<dbReference type="Pfam" id="PF15711">
    <property type="entry name" value="ILEI"/>
    <property type="match status" value="1"/>
</dbReference>
<dbReference type="GO" id="GO:0030246">
    <property type="term" value="F:carbohydrate binding"/>
    <property type="evidence" value="ECO:0007669"/>
    <property type="project" value="UniProtKB-KW"/>
</dbReference>
<comment type="similarity">
    <text evidence="2">Belongs to the FAM3 family.</text>
</comment>
<proteinExistence type="inferred from homology"/>
<feature type="transmembrane region" description="Helical" evidence="7">
    <location>
        <begin position="7"/>
        <end position="24"/>
    </location>
</feature>
<dbReference type="InterPro" id="IPR039477">
    <property type="entry name" value="ILEI/PANDER_dom"/>
</dbReference>
<dbReference type="InterPro" id="IPR039475">
    <property type="entry name" value="ILEI_FAM3C"/>
</dbReference>
<keyword evidence="4" id="KW-0732">Signal</keyword>
<keyword evidence="6" id="KW-1015">Disulfide bond</keyword>
<dbReference type="Proteomes" id="UP001318040">
    <property type="component" value="Chromosome 48"/>
</dbReference>